<dbReference type="RefSeq" id="WP_193194112.1">
    <property type="nucleotide sequence ID" value="NZ_JACZFR010000053.1"/>
</dbReference>
<name>A0ABW1YKS8_9GAMM</name>
<evidence type="ECO:0000313" key="1">
    <source>
        <dbReference type="EMBL" id="MFC6632503.1"/>
    </source>
</evidence>
<keyword evidence="2" id="KW-1185">Reference proteome</keyword>
<organism evidence="1 2">
    <name type="scientific">Microbulbifer taiwanensis</name>
    <dbReference type="NCBI Taxonomy" id="986746"/>
    <lineage>
        <taxon>Bacteria</taxon>
        <taxon>Pseudomonadati</taxon>
        <taxon>Pseudomonadota</taxon>
        <taxon>Gammaproteobacteria</taxon>
        <taxon>Cellvibrionales</taxon>
        <taxon>Microbulbiferaceae</taxon>
        <taxon>Microbulbifer</taxon>
    </lineage>
</organism>
<gene>
    <name evidence="1" type="ORF">ACFQBM_04380</name>
</gene>
<proteinExistence type="predicted"/>
<reference evidence="2" key="1">
    <citation type="journal article" date="2019" name="Int. J. Syst. Evol. Microbiol.">
        <title>The Global Catalogue of Microorganisms (GCM) 10K type strain sequencing project: providing services to taxonomists for standard genome sequencing and annotation.</title>
        <authorList>
            <consortium name="The Broad Institute Genomics Platform"/>
            <consortium name="The Broad Institute Genome Sequencing Center for Infectious Disease"/>
            <person name="Wu L."/>
            <person name="Ma J."/>
        </authorList>
    </citation>
    <scope>NUCLEOTIDE SEQUENCE [LARGE SCALE GENOMIC DNA]</scope>
    <source>
        <strain evidence="2">CGMCC 1.13718</strain>
    </source>
</reference>
<protein>
    <submittedName>
        <fullName evidence="1">Uncharacterized protein</fullName>
    </submittedName>
</protein>
<dbReference type="Proteomes" id="UP001596425">
    <property type="component" value="Unassembled WGS sequence"/>
</dbReference>
<dbReference type="EMBL" id="JBHSVR010000001">
    <property type="protein sequence ID" value="MFC6632503.1"/>
    <property type="molecule type" value="Genomic_DNA"/>
</dbReference>
<accession>A0ABW1YKS8</accession>
<sequence>MKKLNQRKMVQHRSKLELKNCIESFIYEKIPEDGGEILTLSSRRLLTWNRLDLAFKLVYLELRKTLPELAKSIYLEDIKAQTLGQFSEFGNADKNSFEAYVECFEKIFTSIENDGFLGDKSIVPLGRNGTIYNGAHRIACSIYLNRRVTAIQIDLPPMICDYKYFYDRNVPVNFIEMAVNKFIEYSSDVYIAFLWPSGKKRISESEILFSNILYKKEVGLSKKGAFNLLACLYEDMDWVGSKNDGYPGINNKLIECFPTFDPVKVIAFQAENIGKVREIKKNIRLINNIGYSSVHITDNIREALKISNLLFNDNGLHFLNNSTPHQYVSLDDDLKRFDILVNEAGIKRSKLIIDGGAALSVYGIRKNSDIDFLLDGKVPAEFREAGFEPHDDQIIFHKRNKLELIYSPENHFIYFGFKFISFDQLYRMKKYRNEKKDENDCKLMESLCENKKYMKLLAKVNQKILYKRLKLHNFIVIFIVEILKKLKLYSAVRKAYHHVMFLLK</sequence>
<comment type="caution">
    <text evidence="1">The sequence shown here is derived from an EMBL/GenBank/DDBJ whole genome shotgun (WGS) entry which is preliminary data.</text>
</comment>
<evidence type="ECO:0000313" key="2">
    <source>
        <dbReference type="Proteomes" id="UP001596425"/>
    </source>
</evidence>